<proteinExistence type="inferred from homology"/>
<organism evidence="9 10">
    <name type="scientific">Desmophyllum pertusum</name>
    <dbReference type="NCBI Taxonomy" id="174260"/>
    <lineage>
        <taxon>Eukaryota</taxon>
        <taxon>Metazoa</taxon>
        <taxon>Cnidaria</taxon>
        <taxon>Anthozoa</taxon>
        <taxon>Hexacorallia</taxon>
        <taxon>Scleractinia</taxon>
        <taxon>Caryophylliina</taxon>
        <taxon>Caryophylliidae</taxon>
        <taxon>Desmophyllum</taxon>
    </lineage>
</organism>
<dbReference type="GO" id="GO:0004463">
    <property type="term" value="F:leukotriene-A4 hydrolase activity"/>
    <property type="evidence" value="ECO:0007669"/>
    <property type="project" value="UniProtKB-EC"/>
</dbReference>
<keyword evidence="3" id="KW-0645">Protease</keyword>
<dbReference type="FunFam" id="1.25.40.320:FF:000001">
    <property type="entry name" value="Leukotriene A(4) hydrolase"/>
    <property type="match status" value="1"/>
</dbReference>
<dbReference type="Gene3D" id="1.10.390.10">
    <property type="entry name" value="Neutral Protease Domain 2"/>
    <property type="match status" value="1"/>
</dbReference>
<dbReference type="GO" id="GO:0008237">
    <property type="term" value="F:metallopeptidase activity"/>
    <property type="evidence" value="ECO:0007669"/>
    <property type="project" value="UniProtKB-KW"/>
</dbReference>
<keyword evidence="4" id="KW-0479">Metal-binding</keyword>
<dbReference type="GO" id="GO:0005829">
    <property type="term" value="C:cytosol"/>
    <property type="evidence" value="ECO:0007669"/>
    <property type="project" value="TreeGrafter"/>
</dbReference>
<dbReference type="InterPro" id="IPR027268">
    <property type="entry name" value="Peptidase_M4/M1_CTD_sf"/>
</dbReference>
<accession>A0A9X0CK65</accession>
<reference evidence="9" key="1">
    <citation type="submission" date="2023-01" db="EMBL/GenBank/DDBJ databases">
        <title>Genome assembly of the deep-sea coral Lophelia pertusa.</title>
        <authorList>
            <person name="Herrera S."/>
            <person name="Cordes E."/>
        </authorList>
    </citation>
    <scope>NUCLEOTIDE SEQUENCE</scope>
    <source>
        <strain evidence="9">USNM1676648</strain>
        <tissue evidence="9">Polyp</tissue>
    </source>
</reference>
<keyword evidence="7" id="KW-0482">Metalloprotease</keyword>
<protein>
    <submittedName>
        <fullName evidence="9">Leukotriene A-4 hydrolase</fullName>
        <ecNumber evidence="9">3.3.2.6</ecNumber>
    </submittedName>
</protein>
<dbReference type="Proteomes" id="UP001163046">
    <property type="component" value="Unassembled WGS sequence"/>
</dbReference>
<evidence type="ECO:0000256" key="1">
    <source>
        <dbReference type="ARBA" id="ARBA00001947"/>
    </source>
</evidence>
<comment type="caution">
    <text evidence="9">The sequence shown here is derived from an EMBL/GenBank/DDBJ whole genome shotgun (WGS) entry which is preliminary data.</text>
</comment>
<evidence type="ECO:0000256" key="3">
    <source>
        <dbReference type="ARBA" id="ARBA00022670"/>
    </source>
</evidence>
<dbReference type="GO" id="GO:0004301">
    <property type="term" value="F:epoxide hydrolase activity"/>
    <property type="evidence" value="ECO:0007669"/>
    <property type="project" value="TreeGrafter"/>
</dbReference>
<dbReference type="OrthoDB" id="79562at2759"/>
<gene>
    <name evidence="9" type="primary">LTA4H_1</name>
    <name evidence="9" type="ORF">OS493_033176</name>
</gene>
<dbReference type="EC" id="3.3.2.6" evidence="9"/>
<dbReference type="Pfam" id="PF09127">
    <property type="entry name" value="Leuk-A4-hydro_C"/>
    <property type="match status" value="1"/>
</dbReference>
<comment type="cofactor">
    <cofactor evidence="1">
        <name>Zn(2+)</name>
        <dbReference type="ChEBI" id="CHEBI:29105"/>
    </cofactor>
</comment>
<evidence type="ECO:0000313" key="9">
    <source>
        <dbReference type="EMBL" id="KAJ7352909.1"/>
    </source>
</evidence>
<keyword evidence="6" id="KW-0862">Zinc</keyword>
<evidence type="ECO:0000256" key="5">
    <source>
        <dbReference type="ARBA" id="ARBA00022801"/>
    </source>
</evidence>
<keyword evidence="5 9" id="KW-0378">Hydrolase</keyword>
<evidence type="ECO:0000256" key="7">
    <source>
        <dbReference type="ARBA" id="ARBA00023049"/>
    </source>
</evidence>
<evidence type="ECO:0000259" key="8">
    <source>
        <dbReference type="SMART" id="SM01263"/>
    </source>
</evidence>
<feature type="domain" description="Peptidase M1 leukotriene A4 hydrolase/aminopeptidase C-terminal" evidence="8">
    <location>
        <begin position="126"/>
        <end position="264"/>
    </location>
</feature>
<dbReference type="GO" id="GO:0006508">
    <property type="term" value="P:proteolysis"/>
    <property type="evidence" value="ECO:0007669"/>
    <property type="project" value="UniProtKB-KW"/>
</dbReference>
<evidence type="ECO:0000313" key="10">
    <source>
        <dbReference type="Proteomes" id="UP001163046"/>
    </source>
</evidence>
<dbReference type="GO" id="GO:0043171">
    <property type="term" value="P:peptide catabolic process"/>
    <property type="evidence" value="ECO:0007669"/>
    <property type="project" value="TreeGrafter"/>
</dbReference>
<dbReference type="InterPro" id="IPR014782">
    <property type="entry name" value="Peptidase_M1_dom"/>
</dbReference>
<sequence length="267" mass="31235">MKGANMVDFGYIGGWKTLKDALKQFPDQSPLTQLVVDLKDTDPDDSFSAVPYEKGSCFLYYLERILGGPDVFEPFLKSYLKKFQHQTVTTKEWIEYLEQYFHDKKDVLKQVDWKAWLYTPGLPPVNMIDWQVSLISARFPPDDIKDFSPPQVVEFLAQLVDKTSGKPPLAISHLKKMDEVYNFTPSKNSEIRFRWLRLCVRGAWQDRYSQTVTFITIQGRMKYIRPLYKELYAREESKELAVKTFQDHRSIYHPIAEAMIAKDLNLV</sequence>
<dbReference type="PANTHER" id="PTHR45726:SF3">
    <property type="entry name" value="LEUKOTRIENE A-4 HYDROLASE"/>
    <property type="match status" value="1"/>
</dbReference>
<evidence type="ECO:0000256" key="4">
    <source>
        <dbReference type="ARBA" id="ARBA00022723"/>
    </source>
</evidence>
<dbReference type="InterPro" id="IPR015211">
    <property type="entry name" value="Peptidase_M1_C"/>
</dbReference>
<dbReference type="GO" id="GO:0008270">
    <property type="term" value="F:zinc ion binding"/>
    <property type="evidence" value="ECO:0007669"/>
    <property type="project" value="InterPro"/>
</dbReference>
<dbReference type="PANTHER" id="PTHR45726">
    <property type="entry name" value="LEUKOTRIENE A-4 HYDROLASE"/>
    <property type="match status" value="1"/>
</dbReference>
<dbReference type="EMBL" id="MU827344">
    <property type="protein sequence ID" value="KAJ7352909.1"/>
    <property type="molecule type" value="Genomic_DNA"/>
</dbReference>
<dbReference type="InterPro" id="IPR038502">
    <property type="entry name" value="M1_LTA-4_hydro/amino_C_sf"/>
</dbReference>
<comment type="similarity">
    <text evidence="2">Belongs to the peptidase M1 family.</text>
</comment>
<dbReference type="AlphaFoldDB" id="A0A9X0CK65"/>
<dbReference type="SUPFAM" id="SSF48371">
    <property type="entry name" value="ARM repeat"/>
    <property type="match status" value="1"/>
</dbReference>
<dbReference type="Pfam" id="PF01433">
    <property type="entry name" value="Peptidase_M1"/>
    <property type="match status" value="1"/>
</dbReference>
<keyword evidence="10" id="KW-1185">Reference proteome</keyword>
<dbReference type="SUPFAM" id="SSF55486">
    <property type="entry name" value="Metalloproteases ('zincins'), catalytic domain"/>
    <property type="match status" value="1"/>
</dbReference>
<evidence type="ECO:0000256" key="6">
    <source>
        <dbReference type="ARBA" id="ARBA00022833"/>
    </source>
</evidence>
<evidence type="ECO:0000256" key="2">
    <source>
        <dbReference type="ARBA" id="ARBA00010136"/>
    </source>
</evidence>
<dbReference type="SMART" id="SM01263">
    <property type="entry name" value="Leuk-A4-hydro_C"/>
    <property type="match status" value="1"/>
</dbReference>
<dbReference type="Gene3D" id="1.25.40.320">
    <property type="entry name" value="Peptidase M1, leukotriene A4 hydrolase/aminopeptidase C-terminal domain"/>
    <property type="match status" value="1"/>
</dbReference>
<dbReference type="InterPro" id="IPR034015">
    <property type="entry name" value="M1_LTA4H"/>
</dbReference>
<dbReference type="GO" id="GO:0004177">
    <property type="term" value="F:aminopeptidase activity"/>
    <property type="evidence" value="ECO:0007669"/>
    <property type="project" value="TreeGrafter"/>
</dbReference>
<name>A0A9X0CK65_9CNID</name>
<dbReference type="InterPro" id="IPR016024">
    <property type="entry name" value="ARM-type_fold"/>
</dbReference>